<protein>
    <submittedName>
        <fullName evidence="1">Uncharacterized protein</fullName>
    </submittedName>
</protein>
<name>A0ACB7FWG3_MANES</name>
<comment type="caution">
    <text evidence="1">The sequence shown here is derived from an EMBL/GenBank/DDBJ whole genome shotgun (WGS) entry which is preliminary data.</text>
</comment>
<dbReference type="Proteomes" id="UP000091857">
    <property type="component" value="Chromosome 18"/>
</dbReference>
<reference evidence="2" key="1">
    <citation type="journal article" date="2016" name="Nat. Biotechnol.">
        <title>Sequencing wild and cultivated cassava and related species reveals extensive interspecific hybridization and genetic diversity.</title>
        <authorList>
            <person name="Bredeson J.V."/>
            <person name="Lyons J.B."/>
            <person name="Prochnik S.E."/>
            <person name="Wu G.A."/>
            <person name="Ha C.M."/>
            <person name="Edsinger-Gonzales E."/>
            <person name="Grimwood J."/>
            <person name="Schmutz J."/>
            <person name="Rabbi I.Y."/>
            <person name="Egesi C."/>
            <person name="Nauluvula P."/>
            <person name="Lebot V."/>
            <person name="Ndunguru J."/>
            <person name="Mkamilo G."/>
            <person name="Bart R.S."/>
            <person name="Setter T.L."/>
            <person name="Gleadow R.M."/>
            <person name="Kulakow P."/>
            <person name="Ferguson M.E."/>
            <person name="Rounsley S."/>
            <person name="Rokhsar D.S."/>
        </authorList>
    </citation>
    <scope>NUCLEOTIDE SEQUENCE [LARGE SCALE GENOMIC DNA]</scope>
    <source>
        <strain evidence="2">cv. AM560-2</strain>
    </source>
</reference>
<proteinExistence type="predicted"/>
<evidence type="ECO:0000313" key="2">
    <source>
        <dbReference type="Proteomes" id="UP000091857"/>
    </source>
</evidence>
<evidence type="ECO:0000313" key="1">
    <source>
        <dbReference type="EMBL" id="KAG8632344.1"/>
    </source>
</evidence>
<dbReference type="EMBL" id="CM004404">
    <property type="protein sequence ID" value="KAG8632344.1"/>
    <property type="molecule type" value="Genomic_DNA"/>
</dbReference>
<gene>
    <name evidence="1" type="ORF">MANES_18G013700v8</name>
</gene>
<accession>A0ACB7FWG3</accession>
<sequence length="111" mass="11978">MGVLKTLLLVIVPLAFICYLVQSDQMPYLDFASAMFQVIEEVVDASLPQQIDCDGACAARCQLSSRPHLCKRACGTCCARCNCVPPGTSGNYDACPCYANMTTHGGRHKCP</sequence>
<organism evidence="1 2">
    <name type="scientific">Manihot esculenta</name>
    <name type="common">Cassava</name>
    <name type="synonym">Jatropha manihot</name>
    <dbReference type="NCBI Taxonomy" id="3983"/>
    <lineage>
        <taxon>Eukaryota</taxon>
        <taxon>Viridiplantae</taxon>
        <taxon>Streptophyta</taxon>
        <taxon>Embryophyta</taxon>
        <taxon>Tracheophyta</taxon>
        <taxon>Spermatophyta</taxon>
        <taxon>Magnoliopsida</taxon>
        <taxon>eudicotyledons</taxon>
        <taxon>Gunneridae</taxon>
        <taxon>Pentapetalae</taxon>
        <taxon>rosids</taxon>
        <taxon>fabids</taxon>
        <taxon>Malpighiales</taxon>
        <taxon>Euphorbiaceae</taxon>
        <taxon>Crotonoideae</taxon>
        <taxon>Manihoteae</taxon>
        <taxon>Manihot</taxon>
    </lineage>
</organism>
<keyword evidence="2" id="KW-1185">Reference proteome</keyword>